<dbReference type="PRINTS" id="PR00019">
    <property type="entry name" value="LEURICHRPT"/>
</dbReference>
<dbReference type="InterPro" id="IPR032675">
    <property type="entry name" value="LRR_dom_sf"/>
</dbReference>
<dbReference type="InterPro" id="IPR059153">
    <property type="entry name" value="NSD_PHD-1st"/>
</dbReference>
<dbReference type="InterPro" id="IPR003591">
    <property type="entry name" value="Leu-rich_rpt_typical-subtyp"/>
</dbReference>
<keyword evidence="6" id="KW-0732">Signal</keyword>
<feature type="region of interest" description="Disordered" evidence="13">
    <location>
        <begin position="179"/>
        <end position="199"/>
    </location>
</feature>
<evidence type="ECO:0000313" key="15">
    <source>
        <dbReference type="EMBL" id="GMH12150.1"/>
    </source>
</evidence>
<gene>
    <name evidence="15" type="ORF">Nepgr_013991</name>
</gene>
<comment type="subcellular location">
    <subcellularLocation>
        <location evidence="2">Cell membrane</location>
    </subcellularLocation>
    <subcellularLocation>
        <location evidence="1">Nucleus</location>
    </subcellularLocation>
</comment>
<accession>A0AAD3XPY8</accession>
<keyword evidence="7" id="KW-0677">Repeat</keyword>
<keyword evidence="10" id="KW-0472">Membrane</keyword>
<evidence type="ECO:0000256" key="7">
    <source>
        <dbReference type="ARBA" id="ARBA00022737"/>
    </source>
</evidence>
<evidence type="ECO:0000256" key="8">
    <source>
        <dbReference type="ARBA" id="ARBA00022771"/>
    </source>
</evidence>
<dbReference type="InterPro" id="IPR019787">
    <property type="entry name" value="Znf_PHD-finger"/>
</dbReference>
<dbReference type="PROSITE" id="PS50016">
    <property type="entry name" value="ZF_PHD_2"/>
    <property type="match status" value="1"/>
</dbReference>
<evidence type="ECO:0000313" key="16">
    <source>
        <dbReference type="Proteomes" id="UP001279734"/>
    </source>
</evidence>
<evidence type="ECO:0000259" key="14">
    <source>
        <dbReference type="PROSITE" id="PS50016"/>
    </source>
</evidence>
<evidence type="ECO:0000256" key="6">
    <source>
        <dbReference type="ARBA" id="ARBA00022729"/>
    </source>
</evidence>
<dbReference type="InterPro" id="IPR019786">
    <property type="entry name" value="Zinc_finger_PHD-type_CS"/>
</dbReference>
<evidence type="ECO:0000256" key="1">
    <source>
        <dbReference type="ARBA" id="ARBA00004123"/>
    </source>
</evidence>
<dbReference type="FunFam" id="3.80.10.10:FF:000269">
    <property type="entry name" value="Piriformospora indica-insensitive protein 2"/>
    <property type="match status" value="1"/>
</dbReference>
<evidence type="ECO:0000256" key="10">
    <source>
        <dbReference type="ARBA" id="ARBA00023136"/>
    </source>
</evidence>
<evidence type="ECO:0000256" key="13">
    <source>
        <dbReference type="SAM" id="MobiDB-lite"/>
    </source>
</evidence>
<dbReference type="SMART" id="SM00369">
    <property type="entry name" value="LRR_TYP"/>
    <property type="match status" value="4"/>
</dbReference>
<dbReference type="Pfam" id="PF16135">
    <property type="entry name" value="TDBD"/>
    <property type="match status" value="2"/>
</dbReference>
<dbReference type="FunFam" id="3.30.40.10:FF:000494">
    <property type="entry name" value="Acyl-CoA N-acyltransferase with RING/FYVE/PHD-type zinc finger domain"/>
    <property type="match status" value="1"/>
</dbReference>
<dbReference type="Pfam" id="PF13855">
    <property type="entry name" value="LRR_8"/>
    <property type="match status" value="1"/>
</dbReference>
<dbReference type="GO" id="GO:0000977">
    <property type="term" value="F:RNA polymerase II transcription regulatory region sequence-specific DNA binding"/>
    <property type="evidence" value="ECO:0007669"/>
    <property type="project" value="TreeGrafter"/>
</dbReference>
<evidence type="ECO:0000256" key="4">
    <source>
        <dbReference type="ARBA" id="ARBA00022614"/>
    </source>
</evidence>
<dbReference type="PANTHER" id="PTHR47025:SF2">
    <property type="entry name" value="AUTOIMMUNE REGULATOR"/>
    <property type="match status" value="1"/>
</dbReference>
<dbReference type="Proteomes" id="UP001279734">
    <property type="component" value="Unassembled WGS sequence"/>
</dbReference>
<evidence type="ECO:0000256" key="12">
    <source>
        <dbReference type="PROSITE-ProRule" id="PRU00146"/>
    </source>
</evidence>
<evidence type="ECO:0000256" key="2">
    <source>
        <dbReference type="ARBA" id="ARBA00004236"/>
    </source>
</evidence>
<dbReference type="InterPro" id="IPR016181">
    <property type="entry name" value="Acyl_CoA_acyltransferase"/>
</dbReference>
<dbReference type="GO" id="GO:0003682">
    <property type="term" value="F:chromatin binding"/>
    <property type="evidence" value="ECO:0007669"/>
    <property type="project" value="TreeGrafter"/>
</dbReference>
<protein>
    <recommendedName>
        <fullName evidence="14">PHD-type domain-containing protein</fullName>
    </recommendedName>
</protein>
<dbReference type="GO" id="GO:0005886">
    <property type="term" value="C:plasma membrane"/>
    <property type="evidence" value="ECO:0007669"/>
    <property type="project" value="UniProtKB-SubCell"/>
</dbReference>
<evidence type="ECO:0000256" key="11">
    <source>
        <dbReference type="ARBA" id="ARBA00023242"/>
    </source>
</evidence>
<organism evidence="15 16">
    <name type="scientific">Nepenthes gracilis</name>
    <name type="common">Slender pitcher plant</name>
    <dbReference type="NCBI Taxonomy" id="150966"/>
    <lineage>
        <taxon>Eukaryota</taxon>
        <taxon>Viridiplantae</taxon>
        <taxon>Streptophyta</taxon>
        <taxon>Embryophyta</taxon>
        <taxon>Tracheophyta</taxon>
        <taxon>Spermatophyta</taxon>
        <taxon>Magnoliopsida</taxon>
        <taxon>eudicotyledons</taxon>
        <taxon>Gunneridae</taxon>
        <taxon>Pentapetalae</taxon>
        <taxon>Caryophyllales</taxon>
        <taxon>Nepenthaceae</taxon>
        <taxon>Nepenthes</taxon>
    </lineage>
</organism>
<dbReference type="CDD" id="cd15539">
    <property type="entry name" value="PHD1_AIRE"/>
    <property type="match status" value="1"/>
</dbReference>
<reference evidence="15" key="1">
    <citation type="submission" date="2023-05" db="EMBL/GenBank/DDBJ databases">
        <title>Nepenthes gracilis genome sequencing.</title>
        <authorList>
            <person name="Fukushima K."/>
        </authorList>
    </citation>
    <scope>NUCLEOTIDE SEQUENCE</scope>
    <source>
        <strain evidence="15">SING2019-196</strain>
    </source>
</reference>
<dbReference type="SMART" id="SM00249">
    <property type="entry name" value="PHD"/>
    <property type="match status" value="2"/>
</dbReference>
<dbReference type="InterPro" id="IPR001611">
    <property type="entry name" value="Leu-rich_rpt"/>
</dbReference>
<dbReference type="GO" id="GO:0005634">
    <property type="term" value="C:nucleus"/>
    <property type="evidence" value="ECO:0007669"/>
    <property type="project" value="UniProtKB-SubCell"/>
</dbReference>
<dbReference type="PROSITE" id="PS01359">
    <property type="entry name" value="ZF_PHD_1"/>
    <property type="match status" value="1"/>
</dbReference>
<dbReference type="Pfam" id="PF23209">
    <property type="entry name" value="IDM1_C"/>
    <property type="match status" value="1"/>
</dbReference>
<feature type="region of interest" description="Disordered" evidence="13">
    <location>
        <begin position="78"/>
        <end position="117"/>
    </location>
</feature>
<keyword evidence="9" id="KW-0862">Zinc</keyword>
<dbReference type="Pfam" id="PF00560">
    <property type="entry name" value="LRR_1"/>
    <property type="match status" value="1"/>
</dbReference>
<sequence length="1312" mass="144612">MANGADTEEFVLLSKVRAGHKREFAFALKSQNEIAGCLGRTRARKRCNETAEGHNLKKHNRNTTKKGEADVADMRVVENGGDGGLKKNLVEMSKDGESGKSGLEKKLVAESEDEPKSDVVDVMSDDENRNQFVESQMKDSNVDVLMTGSDDERKNYPVVEDAPDDNVAMTPVGDMEIREERAEESNKEKALDSEGSERGVVISSDKCLSGKVEGAILERPMKHLAQSALKPRLEGTEDSQTRDGTDGVQAETIKMDGGGKTSIVVSPLATPAMVGGKLFKRSMKMSPTKLRDLLDTGLLEGLPVRYIRGFKTRATKESGLCGVIKGSGILCFCDECKGSEVVTPNQFELHAGSSNKRPPDYIYLENGNTLRDVLNACKESNLDDLEGTIRNAVGSSEKKLTFCINCKGSISEAGVGRTVLLCDLCTELKTTEATPTQTTNMCDGSPESTFVLKSSEQKSSDGMTKLISSVNKSQGKITRKDLRLHKLVFQDDVLPDGTEVGYYARGKKLLSGYKMGFGIFCMCCKMEVSPSQFEAHAGWASRRKPYLHIYTSNGVSLHELSISLSKSRKFSTDENDDLCSICFDAGDLLCCDGCPRAFHIECIPLSSIPQGTWYCRYCQNMFLREKFAEHNANAIAAGRVAGVDPIEQITKRCIRIVKTVDFEGGSCVLCRAHDFSRTGFGPRTVIICDQCEKEYHVGCLRSHRIQDLKELPQGKWFCSPHCNGIHSALQQLIEHGEQQLPDSLLDMIKEKHVEKGSGNDNGNLDIRWRLLSGKFSCVDETRILLSKAVSVFHEQFDPIINTNSNQDLIPHMVYGRNVKGRELGGMYCAILTVNSIVVSAGVIRIFGKEVAEIPLVATSSDSQGKGYFQSLYACIENLLCNLDVKNLLLPAAEEARTLWTDKFGFSVIPQEEFNELRKSYNVMIFDGTSMLQKSVVPFGAATGHHNGNSRLKPPPQSTSMVQSELETLFRVMETMSSDRTWRISYPNPCNPGSSWTGIECRNGKDNHRHVARLDFGAPPNPTCKTTAIFPSEIFRLPYLQSVFFFRCFTHSKTAITMPMNGIPNSSLEQFSLRSNPSLVGQIPSQLSSLKTLQILTLSQNRLTGQIPLQIFSLNSLVHLDLSYNLLTGIIPYEVGNLRNLEGLDLSYNSLSGLIPNTIGQLGLLQKLDLSSNLLVGRIPTSIEKLSSLAFIALSNNNLRGGNFPKGLTKLVNLQYFIMDDNPMFMPLPPEFGTLVKLQELRLANSGYSGGIPPSFCRLVNLTTLSLQNNRLTGQIPVGLSSLSHIYHLNLSRNFLGGVVPFDASFLKRLGEI</sequence>
<dbReference type="SUPFAM" id="SSF52058">
    <property type="entry name" value="L domain-like"/>
    <property type="match status" value="1"/>
</dbReference>
<keyword evidence="16" id="KW-1185">Reference proteome</keyword>
<feature type="domain" description="PHD-type" evidence="14">
    <location>
        <begin position="576"/>
        <end position="621"/>
    </location>
</feature>
<feature type="compositionally biased region" description="Basic and acidic residues" evidence="13">
    <location>
        <begin position="179"/>
        <end position="197"/>
    </location>
</feature>
<keyword evidence="5" id="KW-0479">Metal-binding</keyword>
<dbReference type="Gene3D" id="3.40.630.30">
    <property type="match status" value="1"/>
</dbReference>
<dbReference type="InterPro" id="IPR001965">
    <property type="entry name" value="Znf_PHD"/>
</dbReference>
<evidence type="ECO:0000256" key="5">
    <source>
        <dbReference type="ARBA" id="ARBA00022723"/>
    </source>
</evidence>
<keyword evidence="11" id="KW-0539">Nucleus</keyword>
<dbReference type="EMBL" id="BSYO01000011">
    <property type="protein sequence ID" value="GMH12150.1"/>
    <property type="molecule type" value="Genomic_DNA"/>
</dbReference>
<dbReference type="InterPro" id="IPR011011">
    <property type="entry name" value="Znf_FYVE_PHD"/>
</dbReference>
<dbReference type="FunFam" id="3.80.10.10:FF:000383">
    <property type="entry name" value="Leucine-rich repeat receptor protein kinase EMS1"/>
    <property type="match status" value="1"/>
</dbReference>
<keyword evidence="3" id="KW-1003">Cell membrane</keyword>
<feature type="compositionally biased region" description="Basic and acidic residues" evidence="13">
    <location>
        <begin position="84"/>
        <end position="117"/>
    </location>
</feature>
<dbReference type="SUPFAM" id="SSF55729">
    <property type="entry name" value="Acyl-CoA N-acyltransferases (Nat)"/>
    <property type="match status" value="1"/>
</dbReference>
<keyword evidence="4" id="KW-0433">Leucine-rich repeat</keyword>
<dbReference type="GO" id="GO:0051707">
    <property type="term" value="P:response to other organism"/>
    <property type="evidence" value="ECO:0007669"/>
    <property type="project" value="UniProtKB-ARBA"/>
</dbReference>
<evidence type="ECO:0000256" key="9">
    <source>
        <dbReference type="ARBA" id="ARBA00022833"/>
    </source>
</evidence>
<name>A0AAD3XPY8_NEPGR</name>
<dbReference type="GO" id="GO:0008270">
    <property type="term" value="F:zinc ion binding"/>
    <property type="evidence" value="ECO:0007669"/>
    <property type="project" value="UniProtKB-KW"/>
</dbReference>
<dbReference type="InterPro" id="IPR056511">
    <property type="entry name" value="IDM1_C"/>
</dbReference>
<dbReference type="InterPro" id="IPR032308">
    <property type="entry name" value="TDBD"/>
</dbReference>
<proteinExistence type="predicted"/>
<dbReference type="InterPro" id="IPR013083">
    <property type="entry name" value="Znf_RING/FYVE/PHD"/>
</dbReference>
<dbReference type="PROSITE" id="PS51450">
    <property type="entry name" value="LRR"/>
    <property type="match status" value="1"/>
</dbReference>
<evidence type="ECO:0000256" key="3">
    <source>
        <dbReference type="ARBA" id="ARBA00022475"/>
    </source>
</evidence>
<dbReference type="Pfam" id="PF23011">
    <property type="entry name" value="PHD-1st_NSD"/>
    <property type="match status" value="1"/>
</dbReference>
<comment type="caution">
    <text evidence="15">The sequence shown here is derived from an EMBL/GenBank/DDBJ whole genome shotgun (WGS) entry which is preliminary data.</text>
</comment>
<keyword evidence="8 12" id="KW-0863">Zinc-finger</keyword>
<dbReference type="Gene3D" id="3.30.40.10">
    <property type="entry name" value="Zinc/RING finger domain, C3HC4 (zinc finger)"/>
    <property type="match status" value="2"/>
</dbReference>
<dbReference type="PANTHER" id="PTHR47025">
    <property type="entry name" value="AUTOIMMUNE REGULATOR"/>
    <property type="match status" value="1"/>
</dbReference>
<dbReference type="Gene3D" id="3.80.10.10">
    <property type="entry name" value="Ribonuclease Inhibitor"/>
    <property type="match status" value="3"/>
</dbReference>
<dbReference type="GO" id="GO:0042393">
    <property type="term" value="F:histone binding"/>
    <property type="evidence" value="ECO:0007669"/>
    <property type="project" value="TreeGrafter"/>
</dbReference>
<dbReference type="GO" id="GO:0045944">
    <property type="term" value="P:positive regulation of transcription by RNA polymerase II"/>
    <property type="evidence" value="ECO:0007669"/>
    <property type="project" value="TreeGrafter"/>
</dbReference>
<dbReference type="SUPFAM" id="SSF57903">
    <property type="entry name" value="FYVE/PHD zinc finger"/>
    <property type="match status" value="2"/>
</dbReference>